<dbReference type="InterPro" id="IPR000742">
    <property type="entry name" value="EGF"/>
</dbReference>
<dbReference type="PROSITE" id="PS50055">
    <property type="entry name" value="TYR_PHOSPHATASE_PTP"/>
    <property type="match status" value="2"/>
</dbReference>
<keyword evidence="2" id="KW-0732">Signal</keyword>
<gene>
    <name evidence="4" type="ORF">MAR_030631</name>
</gene>
<evidence type="ECO:0000256" key="1">
    <source>
        <dbReference type="SAM" id="Phobius"/>
    </source>
</evidence>
<dbReference type="InterPro" id="IPR000242">
    <property type="entry name" value="PTP_cat"/>
</dbReference>
<dbReference type="InterPro" id="IPR029021">
    <property type="entry name" value="Prot-tyrosine_phosphatase-like"/>
</dbReference>
<keyword evidence="1" id="KW-1133">Transmembrane helix</keyword>
<feature type="domain" description="Tyrosine-protein phosphatase" evidence="3">
    <location>
        <begin position="631"/>
        <end position="834"/>
    </location>
</feature>
<feature type="signal peptide" evidence="2">
    <location>
        <begin position="1"/>
        <end position="21"/>
    </location>
</feature>
<reference evidence="4" key="1">
    <citation type="submission" date="2022-11" db="EMBL/GenBank/DDBJ databases">
        <title>Centuries of genome instability and evolution in soft-shell clam transmissible cancer (bioRxiv).</title>
        <authorList>
            <person name="Hart S.F.M."/>
            <person name="Yonemitsu M.A."/>
            <person name="Giersch R.M."/>
            <person name="Beal B.F."/>
            <person name="Arriagada G."/>
            <person name="Davis B.W."/>
            <person name="Ostrander E.A."/>
            <person name="Goff S.P."/>
            <person name="Metzger M.J."/>
        </authorList>
    </citation>
    <scope>NUCLEOTIDE SEQUENCE</scope>
    <source>
        <strain evidence="4">MELC-2E11</strain>
        <tissue evidence="4">Siphon/mantle</tissue>
    </source>
</reference>
<dbReference type="PANTHER" id="PTHR19134">
    <property type="entry name" value="RECEPTOR-TYPE TYROSINE-PROTEIN PHOSPHATASE"/>
    <property type="match status" value="1"/>
</dbReference>
<feature type="domain" description="Tyrosine-protein phosphatase" evidence="3">
    <location>
        <begin position="843"/>
        <end position="977"/>
    </location>
</feature>
<keyword evidence="1" id="KW-0812">Transmembrane</keyword>
<dbReference type="Pfam" id="PF00102">
    <property type="entry name" value="Y_phosphatase"/>
    <property type="match status" value="2"/>
</dbReference>
<dbReference type="PANTHER" id="PTHR19134:SF449">
    <property type="entry name" value="TYROSINE-PROTEIN PHOSPHATASE 1"/>
    <property type="match status" value="1"/>
</dbReference>
<evidence type="ECO:0000259" key="3">
    <source>
        <dbReference type="PROSITE" id="PS50055"/>
    </source>
</evidence>
<evidence type="ECO:0000256" key="2">
    <source>
        <dbReference type="SAM" id="SignalP"/>
    </source>
</evidence>
<dbReference type="PRINTS" id="PR00700">
    <property type="entry name" value="PRTYPHPHTASE"/>
</dbReference>
<name>A0ABY7F338_MYAAR</name>
<keyword evidence="5" id="KW-1185">Reference proteome</keyword>
<accession>A0ABY7F338</accession>
<organism evidence="4 5">
    <name type="scientific">Mya arenaria</name>
    <name type="common">Soft-shell clam</name>
    <dbReference type="NCBI Taxonomy" id="6604"/>
    <lineage>
        <taxon>Eukaryota</taxon>
        <taxon>Metazoa</taxon>
        <taxon>Spiralia</taxon>
        <taxon>Lophotrochozoa</taxon>
        <taxon>Mollusca</taxon>
        <taxon>Bivalvia</taxon>
        <taxon>Autobranchia</taxon>
        <taxon>Heteroconchia</taxon>
        <taxon>Euheterodonta</taxon>
        <taxon>Imparidentia</taxon>
        <taxon>Neoheterodontei</taxon>
        <taxon>Myida</taxon>
        <taxon>Myoidea</taxon>
        <taxon>Myidae</taxon>
        <taxon>Mya</taxon>
    </lineage>
</organism>
<protein>
    <submittedName>
        <fullName evidence="4">PTPRS-like protein</fullName>
    </submittedName>
</protein>
<dbReference type="SMART" id="SM00194">
    <property type="entry name" value="PTPc"/>
    <property type="match status" value="1"/>
</dbReference>
<feature type="transmembrane region" description="Helical" evidence="1">
    <location>
        <begin position="483"/>
        <end position="506"/>
    </location>
</feature>
<dbReference type="SMART" id="SM00181">
    <property type="entry name" value="EGF"/>
    <property type="match status" value="9"/>
</dbReference>
<dbReference type="Gene3D" id="2.170.300.10">
    <property type="entry name" value="Tie2 ligand-binding domain superfamily"/>
    <property type="match status" value="1"/>
</dbReference>
<feature type="chain" id="PRO_5045543924" evidence="2">
    <location>
        <begin position="22"/>
        <end position="977"/>
    </location>
</feature>
<proteinExistence type="predicted"/>
<evidence type="ECO:0000313" key="5">
    <source>
        <dbReference type="Proteomes" id="UP001164746"/>
    </source>
</evidence>
<dbReference type="Gene3D" id="3.90.190.10">
    <property type="entry name" value="Protein tyrosine phosphatase superfamily"/>
    <property type="match status" value="2"/>
</dbReference>
<dbReference type="EMBL" id="CP111021">
    <property type="protein sequence ID" value="WAR16037.1"/>
    <property type="molecule type" value="Genomic_DNA"/>
</dbReference>
<sequence length="977" mass="107946">MYLIRMVYIFILYLTLDVCKSNGTHCPDSCEACSETGSNFVCNCSKGAYYINGGCAPCRTFGVNCERCSNVSQCEECFPGKWGPQCINECGTGCKDGKCNFKDGSCACIQEYYGSDCKNQCSQNCLSSTCLDNGHCNCTQGHYLQTCSAPCLSACEECTNSSSCTVCPFGKFGNSCQNECQCSNKTSCNIITGDCIARTCPQTCTSCVDSEHCTGCTVGWFGRTCSYACSSNCFGGCVQSSGFCNSCSHRYFGSSCDRECSYCGDSNCTQTGECYKCYQGFYGTFCNSTCPSTCSAKCNQKDGSCAFTCPANCLNCSDSLTCTKCKDFFYGYICNEKCSSMCKQGICDMKSGHCIECNSSLYYGDFCNTTCSSACSANGCVRQTGRCNGCMGKTGYGPSCNITCNTNCKYQMCSQEKGHCTDGCLPNYYGSTCDNVCSENCVSSITESNCDTKGKCLSGCIDGFIGDMCTTGSDTENGQREAYAIGGGVGGVGLLTLVVVLVVVVLKRRRESKPYKDRSEETDHEYHTIERLHGVKQGSIKAPTARSLSTINPSYNQAASDIMMLDGGLETPTDDDDLEIDLDEERRSQKRKLAKKVEENVYYIGIQDIEKRKVKVDELAAFVAGKTLDYYEEEFDKFSDGLARSCDAAKLPHNRAKNRYKGLYAYDATRVKVAGFETDYINANYIDGFKERNAYIASLGPMSKQMGDFAMFWNMIWQQKVEKIVMVTNLMEEGKEKCEQYWPNVGITINYSGVMVTCQNENEYADFTRRLLLLNDGKSERQLHHLHFTAWPDRGIPEDVTALIEFRHRVLHSPAHLGGPTLEQYEFLHLALVHTLTLNSEQIPRKQFQNYMIETNKGDLNTQFKAFQANRKYILAQSPMPNTVQDFLTLAYQENCSCIVSFEQSDGTKDMGEYYPADNQVLKKGQLSVACGRDKVANEYSIQKGLTIEFTGSTQMSKLHRPMGLFLSTAGTVRLLP</sequence>
<evidence type="ECO:0000313" key="4">
    <source>
        <dbReference type="EMBL" id="WAR16037.1"/>
    </source>
</evidence>
<keyword evidence="1" id="KW-0472">Membrane</keyword>
<dbReference type="SUPFAM" id="SSF52799">
    <property type="entry name" value="(Phosphotyrosine protein) phosphatases II"/>
    <property type="match status" value="2"/>
</dbReference>
<dbReference type="InterPro" id="IPR050348">
    <property type="entry name" value="Protein-Tyr_Phosphatase"/>
</dbReference>
<dbReference type="Proteomes" id="UP001164746">
    <property type="component" value="Chromosome 10"/>
</dbReference>